<sequence>MLRLSHPESLLLLVLVPLAAWSATRRRPALVYSSLSLLACSTRPTLRQRLFWLPLLFRAAWLSLLVLAIAGPERAEPTSAQTSPTQSLMLAIDTSGSMGVEIPSPEGPVTRLDRVKRSARVLLDDLAPESTLVGVVGFASRPTLVAPPTMDIGAISELIGAMKVATQDNETNIGDALAVALAGLDATELLPRKILLFSDGAHNVKEALSAGRAARIAEALGVAINVVGVGDDSTAPEDLESLRAIARITGGEFAHAEDLRNLPALVDDLGTAMRRTARVEGYRRWKSLYPLVIAAALVLWIGERSLTRYWLRPSPSDW</sequence>
<keyword evidence="3" id="KW-1185">Reference proteome</keyword>
<organism evidence="2 3">
    <name type="scientific">Kolteria novifilia</name>
    <dbReference type="NCBI Taxonomy" id="2527975"/>
    <lineage>
        <taxon>Bacteria</taxon>
        <taxon>Pseudomonadati</taxon>
        <taxon>Planctomycetota</taxon>
        <taxon>Planctomycetia</taxon>
        <taxon>Kolteriales</taxon>
        <taxon>Kolteriaceae</taxon>
        <taxon>Kolteria</taxon>
    </lineage>
</organism>
<protein>
    <submittedName>
        <fullName evidence="2">von Willebrand factor type A domain protein</fullName>
    </submittedName>
</protein>
<gene>
    <name evidence="2" type="ORF">Pan216_30880</name>
</gene>
<accession>A0A518B5H1</accession>
<dbReference type="PANTHER" id="PTHR37947:SF2">
    <property type="entry name" value="VON WILLEBRAND FACTOR TYPE A"/>
    <property type="match status" value="1"/>
</dbReference>
<evidence type="ECO:0000259" key="1">
    <source>
        <dbReference type="PROSITE" id="PS50234"/>
    </source>
</evidence>
<dbReference type="Pfam" id="PF13519">
    <property type="entry name" value="VWA_2"/>
    <property type="match status" value="1"/>
</dbReference>
<dbReference type="OrthoDB" id="6206554at2"/>
<dbReference type="SUPFAM" id="SSF53300">
    <property type="entry name" value="vWA-like"/>
    <property type="match status" value="1"/>
</dbReference>
<dbReference type="Gene3D" id="3.40.50.410">
    <property type="entry name" value="von Willebrand factor, type A domain"/>
    <property type="match status" value="1"/>
</dbReference>
<dbReference type="PANTHER" id="PTHR37947">
    <property type="entry name" value="BLL2462 PROTEIN"/>
    <property type="match status" value="1"/>
</dbReference>
<dbReference type="AlphaFoldDB" id="A0A518B5H1"/>
<dbReference type="InterPro" id="IPR036465">
    <property type="entry name" value="vWFA_dom_sf"/>
</dbReference>
<dbReference type="SMART" id="SM00327">
    <property type="entry name" value="VWA"/>
    <property type="match status" value="1"/>
</dbReference>
<feature type="domain" description="VWFA" evidence="1">
    <location>
        <begin position="87"/>
        <end position="269"/>
    </location>
</feature>
<evidence type="ECO:0000313" key="3">
    <source>
        <dbReference type="Proteomes" id="UP000317093"/>
    </source>
</evidence>
<dbReference type="Proteomes" id="UP000317093">
    <property type="component" value="Chromosome"/>
</dbReference>
<reference evidence="2 3" key="1">
    <citation type="submission" date="2019-02" db="EMBL/GenBank/DDBJ databases">
        <title>Deep-cultivation of Planctomycetes and their phenomic and genomic characterization uncovers novel biology.</title>
        <authorList>
            <person name="Wiegand S."/>
            <person name="Jogler M."/>
            <person name="Boedeker C."/>
            <person name="Pinto D."/>
            <person name="Vollmers J."/>
            <person name="Rivas-Marin E."/>
            <person name="Kohn T."/>
            <person name="Peeters S.H."/>
            <person name="Heuer A."/>
            <person name="Rast P."/>
            <person name="Oberbeckmann S."/>
            <person name="Bunk B."/>
            <person name="Jeske O."/>
            <person name="Meyerdierks A."/>
            <person name="Storesund J.E."/>
            <person name="Kallscheuer N."/>
            <person name="Luecker S."/>
            <person name="Lage O.M."/>
            <person name="Pohl T."/>
            <person name="Merkel B.J."/>
            <person name="Hornburger P."/>
            <person name="Mueller R.-W."/>
            <person name="Bruemmer F."/>
            <person name="Labrenz M."/>
            <person name="Spormann A.M."/>
            <person name="Op den Camp H."/>
            <person name="Overmann J."/>
            <person name="Amann R."/>
            <person name="Jetten M.S.M."/>
            <person name="Mascher T."/>
            <person name="Medema M.H."/>
            <person name="Devos D.P."/>
            <person name="Kaster A.-K."/>
            <person name="Ovreas L."/>
            <person name="Rohde M."/>
            <person name="Galperin M.Y."/>
            <person name="Jogler C."/>
        </authorList>
    </citation>
    <scope>NUCLEOTIDE SEQUENCE [LARGE SCALE GENOMIC DNA]</scope>
    <source>
        <strain evidence="2 3">Pan216</strain>
    </source>
</reference>
<dbReference type="EMBL" id="CP036279">
    <property type="protein sequence ID" value="QDU62221.1"/>
    <property type="molecule type" value="Genomic_DNA"/>
</dbReference>
<dbReference type="InterPro" id="IPR002035">
    <property type="entry name" value="VWF_A"/>
</dbReference>
<dbReference type="PROSITE" id="PS50234">
    <property type="entry name" value="VWFA"/>
    <property type="match status" value="1"/>
</dbReference>
<evidence type="ECO:0000313" key="2">
    <source>
        <dbReference type="EMBL" id="QDU62221.1"/>
    </source>
</evidence>
<name>A0A518B5H1_9BACT</name>
<dbReference type="RefSeq" id="WP_145258812.1">
    <property type="nucleotide sequence ID" value="NZ_CP036279.1"/>
</dbReference>
<dbReference type="KEGG" id="knv:Pan216_30880"/>
<proteinExistence type="predicted"/>